<dbReference type="InterPro" id="IPR051420">
    <property type="entry name" value="Ser_Thr_Kinases_DiverseReg"/>
</dbReference>
<evidence type="ECO:0000259" key="24">
    <source>
        <dbReference type="PROSITE" id="PS50011"/>
    </source>
</evidence>
<evidence type="ECO:0000256" key="4">
    <source>
        <dbReference type="ARBA" id="ARBA00012513"/>
    </source>
</evidence>
<evidence type="ECO:0000256" key="22">
    <source>
        <dbReference type="SAM" id="Phobius"/>
    </source>
</evidence>
<evidence type="ECO:0000256" key="8">
    <source>
        <dbReference type="ARBA" id="ARBA00022679"/>
    </source>
</evidence>
<keyword evidence="9 22" id="KW-0812">Transmembrane</keyword>
<evidence type="ECO:0000256" key="23">
    <source>
        <dbReference type="SAM" id="SignalP"/>
    </source>
</evidence>
<keyword evidence="8" id="KW-0808">Transferase</keyword>
<dbReference type="PROSITE" id="PS00107">
    <property type="entry name" value="PROTEIN_KINASE_ATP"/>
    <property type="match status" value="1"/>
</dbReference>
<dbReference type="AlphaFoldDB" id="A0A1D1YHU8"/>
<dbReference type="FunFam" id="3.30.200.20:FF:000566">
    <property type="entry name" value="Phytosulfokine receptor 1"/>
    <property type="match status" value="1"/>
</dbReference>
<feature type="chain" id="PRO_5008900238" description="non-specific serine/threonine protein kinase" evidence="23">
    <location>
        <begin position="40"/>
        <end position="1062"/>
    </location>
</feature>
<dbReference type="GO" id="GO:0004674">
    <property type="term" value="F:protein serine/threonine kinase activity"/>
    <property type="evidence" value="ECO:0007669"/>
    <property type="project" value="UniProtKB-KW"/>
</dbReference>
<dbReference type="FunFam" id="3.80.10.10:FF:000041">
    <property type="entry name" value="LRR receptor-like serine/threonine-protein kinase ERECTA"/>
    <property type="match status" value="1"/>
</dbReference>
<evidence type="ECO:0000256" key="5">
    <source>
        <dbReference type="ARBA" id="ARBA00022475"/>
    </source>
</evidence>
<dbReference type="InterPro" id="IPR008271">
    <property type="entry name" value="Ser/Thr_kinase_AS"/>
</dbReference>
<comment type="similarity">
    <text evidence="2">Belongs to the protein kinase superfamily. Ser/Thr protein kinase family.</text>
</comment>
<dbReference type="InterPro" id="IPR003591">
    <property type="entry name" value="Leu-rich_rpt_typical-subtyp"/>
</dbReference>
<dbReference type="EMBL" id="GDJX01013741">
    <property type="protein sequence ID" value="JAT54195.1"/>
    <property type="molecule type" value="Transcribed_RNA"/>
</dbReference>
<evidence type="ECO:0000256" key="6">
    <source>
        <dbReference type="ARBA" id="ARBA00022527"/>
    </source>
</evidence>
<gene>
    <name evidence="25" type="primary">PSKR_5</name>
    <name evidence="25" type="ORF">g.21735</name>
</gene>
<accession>A0A1D1YHU8</accession>
<dbReference type="Pfam" id="PF07714">
    <property type="entry name" value="PK_Tyr_Ser-Thr"/>
    <property type="match status" value="1"/>
</dbReference>
<evidence type="ECO:0000256" key="16">
    <source>
        <dbReference type="ARBA" id="ARBA00023136"/>
    </source>
</evidence>
<dbReference type="InterPro" id="IPR000719">
    <property type="entry name" value="Prot_kinase_dom"/>
</dbReference>
<keyword evidence="15 22" id="KW-1133">Transmembrane helix</keyword>
<sequence>MDHRWFFSGVGMESRRGSGWVLLLVWVALFCLQAPVLRAQDAACDPRDLTALRGFLEDLDSKRIDGWSFNGSSSSSPTGCCSWPGVTCDNSFPFNSIRRVVQLDLHTKGIRGILSGSLAGLDHLSSLNLSNNSLRGVVPQELFQLQRLETLDLSHNDFSGAMPANSSLPSIRVFNISFNKFNGNHPILVGSPELMEFDVGSNKFSGLINTSICHFSTKIQVLRFSYNKFSGAFPAGFGNCTSLSELGLDSNGISGNLPDDLFRVPTLARLYLQDNWISGALSPGVGNLSNLVELDLSLNNLSGTIPDMFDRLTGLQYFAASSNRLQGYVPPSLSNLFTIQVLNLRNNSLRGQIDLNFTAMPRLSSLDLGSNRFSGAIPQDIESCLELKTLNLARNQLNGEIPESFKNLRSLSFLSLSNNSLTNISSALGILQQCPNLTYLALTMNFHRERMPSAGIQGFQNLQLLVIPKCGLQGSIPPWLSQCTKLQLLDLSWNKLEGTIPSWFGKLDFLFYLDLSNNSLTGQIPESLTQMRSLVSPLNSSQLEFVSAYFPFFSKTNQSAKAFQYNQVNSFKPSLFLSDNMLYGSISPQFGKLKKLHVLDLSRNNLSGTIPDELSAMTSLETLDLSYNNLTGSIPSSLTRLSFLAKFSVAFNDLVGPIPFGGQFSTFPNSSFEGNKGLCGIHFFPCPFDVPRQGGSRQRKNKGIILGMAIGIGLGTTLFLALMYLVVSRGHSRRVDDTERDMTDPEDRTGLPGSKLVLLFQNKDNKELTIDDILKSTNNFDQANIIGCGGFGLVYKATLPDGSKVAVKRLSGDYGQMEREFQAEVQTLSRAQHRNLVLLQGYCRIGSDRLLIYSYMENGSLDYWLHEKLDGGSSLDWDTRLQIAQGASKGLAYLHQSCQPHILHRDIKSSNILLDENFEAHLADFGLARLILPYDTHVTTDLVGTLGYIPPEYGQCSVATFKGDVYSFGVVLLELLTGKRPVDMCKPKSCRDLVSWAFQMKKDKREAEIFDPFIYDKKHDKQLMRMLEIACLCLSESPKLRPLTQHIVVWLDSIGLDHQVNM</sequence>
<protein>
    <recommendedName>
        <fullName evidence="4">non-specific serine/threonine protein kinase</fullName>
        <ecNumber evidence="4">2.7.11.1</ecNumber>
    </recommendedName>
</protein>
<comment type="catalytic activity">
    <reaction evidence="20">
        <text>L-seryl-[protein] + ATP = O-phospho-L-seryl-[protein] + ADP + H(+)</text>
        <dbReference type="Rhea" id="RHEA:17989"/>
        <dbReference type="Rhea" id="RHEA-COMP:9863"/>
        <dbReference type="Rhea" id="RHEA-COMP:11604"/>
        <dbReference type="ChEBI" id="CHEBI:15378"/>
        <dbReference type="ChEBI" id="CHEBI:29999"/>
        <dbReference type="ChEBI" id="CHEBI:30616"/>
        <dbReference type="ChEBI" id="CHEBI:83421"/>
        <dbReference type="ChEBI" id="CHEBI:456216"/>
        <dbReference type="EC" id="2.7.11.1"/>
    </reaction>
</comment>
<dbReference type="InterPro" id="IPR013210">
    <property type="entry name" value="LRR_N_plant-typ"/>
</dbReference>
<keyword evidence="16 22" id="KW-0472">Membrane</keyword>
<name>A0A1D1YHU8_9ARAE</name>
<keyword evidence="17 25" id="KW-0675">Receptor</keyword>
<dbReference type="FunFam" id="3.80.10.10:FF:000129">
    <property type="entry name" value="Leucine-rich repeat receptor-like kinase"/>
    <property type="match status" value="1"/>
</dbReference>
<dbReference type="SMART" id="SM00220">
    <property type="entry name" value="S_TKc"/>
    <property type="match status" value="1"/>
</dbReference>
<dbReference type="SUPFAM" id="SSF56112">
    <property type="entry name" value="Protein kinase-like (PK-like)"/>
    <property type="match status" value="1"/>
</dbReference>
<feature type="transmembrane region" description="Helical" evidence="22">
    <location>
        <begin position="704"/>
        <end position="727"/>
    </location>
</feature>
<keyword evidence="7" id="KW-0433">Leucine-rich repeat</keyword>
<dbReference type="Pfam" id="PF08263">
    <property type="entry name" value="LRRNT_2"/>
    <property type="match status" value="1"/>
</dbReference>
<dbReference type="SUPFAM" id="SSF52058">
    <property type="entry name" value="L domain-like"/>
    <property type="match status" value="2"/>
</dbReference>
<evidence type="ECO:0000256" key="13">
    <source>
        <dbReference type="ARBA" id="ARBA00022777"/>
    </source>
</evidence>
<keyword evidence="11" id="KW-0677">Repeat</keyword>
<evidence type="ECO:0000256" key="2">
    <source>
        <dbReference type="ARBA" id="ARBA00008684"/>
    </source>
</evidence>
<proteinExistence type="inferred from homology"/>
<evidence type="ECO:0000256" key="10">
    <source>
        <dbReference type="ARBA" id="ARBA00022729"/>
    </source>
</evidence>
<reference evidence="25" key="1">
    <citation type="submission" date="2015-07" db="EMBL/GenBank/DDBJ databases">
        <title>Transcriptome Assembly of Anthurium amnicola.</title>
        <authorList>
            <person name="Suzuki J."/>
        </authorList>
    </citation>
    <scope>NUCLEOTIDE SEQUENCE</scope>
</reference>
<evidence type="ECO:0000256" key="18">
    <source>
        <dbReference type="ARBA" id="ARBA00023180"/>
    </source>
</evidence>
<keyword evidence="12 21" id="KW-0547">Nucleotide-binding</keyword>
<comment type="subcellular location">
    <subcellularLocation>
        <location evidence="1">Cell membrane</location>
        <topology evidence="1">Single-pass membrane protein</topology>
    </subcellularLocation>
</comment>
<keyword evidence="14 21" id="KW-0067">ATP-binding</keyword>
<dbReference type="PROSITE" id="PS51450">
    <property type="entry name" value="LRR"/>
    <property type="match status" value="2"/>
</dbReference>
<keyword evidence="10 23" id="KW-0732">Signal</keyword>
<dbReference type="Gene3D" id="1.10.510.10">
    <property type="entry name" value="Transferase(Phosphotransferase) domain 1"/>
    <property type="match status" value="1"/>
</dbReference>
<dbReference type="FunFam" id="3.80.10.10:FF:000213">
    <property type="entry name" value="Tyrosine-sulfated glycopeptide receptor 1"/>
    <property type="match status" value="1"/>
</dbReference>
<dbReference type="InterPro" id="IPR001611">
    <property type="entry name" value="Leu-rich_rpt"/>
</dbReference>
<dbReference type="PANTHER" id="PTHR48005:SF62">
    <property type="entry name" value="OS02G0116700 PROTEIN"/>
    <property type="match status" value="1"/>
</dbReference>
<keyword evidence="18" id="KW-0325">Glycoprotein</keyword>
<dbReference type="InterPro" id="IPR032675">
    <property type="entry name" value="LRR_dom_sf"/>
</dbReference>
<keyword evidence="13" id="KW-0418">Kinase</keyword>
<feature type="domain" description="Protein kinase" evidence="24">
    <location>
        <begin position="780"/>
        <end position="1051"/>
    </location>
</feature>
<feature type="signal peptide" evidence="23">
    <location>
        <begin position="1"/>
        <end position="39"/>
    </location>
</feature>
<dbReference type="SMART" id="SM00369">
    <property type="entry name" value="LRR_TYP"/>
    <property type="match status" value="9"/>
</dbReference>
<evidence type="ECO:0000256" key="20">
    <source>
        <dbReference type="ARBA" id="ARBA00048679"/>
    </source>
</evidence>
<evidence type="ECO:0000313" key="25">
    <source>
        <dbReference type="EMBL" id="JAT54195.1"/>
    </source>
</evidence>
<keyword evidence="5" id="KW-1003">Cell membrane</keyword>
<organism evidence="25">
    <name type="scientific">Anthurium amnicola</name>
    <dbReference type="NCBI Taxonomy" id="1678845"/>
    <lineage>
        <taxon>Eukaryota</taxon>
        <taxon>Viridiplantae</taxon>
        <taxon>Streptophyta</taxon>
        <taxon>Embryophyta</taxon>
        <taxon>Tracheophyta</taxon>
        <taxon>Spermatophyta</taxon>
        <taxon>Magnoliopsida</taxon>
        <taxon>Liliopsida</taxon>
        <taxon>Araceae</taxon>
        <taxon>Pothoideae</taxon>
        <taxon>Potheae</taxon>
        <taxon>Anthurium</taxon>
    </lineage>
</organism>
<evidence type="ECO:0000256" key="15">
    <source>
        <dbReference type="ARBA" id="ARBA00022989"/>
    </source>
</evidence>
<feature type="binding site" evidence="21">
    <location>
        <position position="808"/>
    </location>
    <ligand>
        <name>ATP</name>
        <dbReference type="ChEBI" id="CHEBI:30616"/>
    </ligand>
</feature>
<evidence type="ECO:0000256" key="14">
    <source>
        <dbReference type="ARBA" id="ARBA00022840"/>
    </source>
</evidence>
<dbReference type="Pfam" id="PF13855">
    <property type="entry name" value="LRR_8"/>
    <property type="match status" value="5"/>
</dbReference>
<dbReference type="Gene3D" id="3.80.10.10">
    <property type="entry name" value="Ribonuclease Inhibitor"/>
    <property type="match status" value="4"/>
</dbReference>
<dbReference type="PROSITE" id="PS00108">
    <property type="entry name" value="PROTEIN_KINASE_ST"/>
    <property type="match status" value="1"/>
</dbReference>
<comment type="catalytic activity">
    <reaction evidence="19">
        <text>L-threonyl-[protein] + ATP = O-phospho-L-threonyl-[protein] + ADP + H(+)</text>
        <dbReference type="Rhea" id="RHEA:46608"/>
        <dbReference type="Rhea" id="RHEA-COMP:11060"/>
        <dbReference type="Rhea" id="RHEA-COMP:11605"/>
        <dbReference type="ChEBI" id="CHEBI:15378"/>
        <dbReference type="ChEBI" id="CHEBI:30013"/>
        <dbReference type="ChEBI" id="CHEBI:30616"/>
        <dbReference type="ChEBI" id="CHEBI:61977"/>
        <dbReference type="ChEBI" id="CHEBI:456216"/>
        <dbReference type="EC" id="2.7.11.1"/>
    </reaction>
</comment>
<evidence type="ECO:0000256" key="12">
    <source>
        <dbReference type="ARBA" id="ARBA00022741"/>
    </source>
</evidence>
<evidence type="ECO:0000256" key="1">
    <source>
        <dbReference type="ARBA" id="ARBA00004162"/>
    </source>
</evidence>
<evidence type="ECO:0000256" key="21">
    <source>
        <dbReference type="PROSITE-ProRule" id="PRU10141"/>
    </source>
</evidence>
<dbReference type="GO" id="GO:0005886">
    <property type="term" value="C:plasma membrane"/>
    <property type="evidence" value="ECO:0007669"/>
    <property type="project" value="UniProtKB-SubCell"/>
</dbReference>
<dbReference type="GO" id="GO:0005524">
    <property type="term" value="F:ATP binding"/>
    <property type="evidence" value="ECO:0007669"/>
    <property type="project" value="UniProtKB-UniRule"/>
</dbReference>
<comment type="similarity">
    <text evidence="3">Belongs to the RLP family.</text>
</comment>
<dbReference type="Gene3D" id="3.30.200.20">
    <property type="entry name" value="Phosphorylase Kinase, domain 1"/>
    <property type="match status" value="1"/>
</dbReference>
<dbReference type="PROSITE" id="PS50011">
    <property type="entry name" value="PROTEIN_KINASE_DOM"/>
    <property type="match status" value="1"/>
</dbReference>
<dbReference type="PRINTS" id="PR00019">
    <property type="entry name" value="LEURICHRPT"/>
</dbReference>
<evidence type="ECO:0000256" key="19">
    <source>
        <dbReference type="ARBA" id="ARBA00047899"/>
    </source>
</evidence>
<evidence type="ECO:0000256" key="17">
    <source>
        <dbReference type="ARBA" id="ARBA00023170"/>
    </source>
</evidence>
<dbReference type="InterPro" id="IPR001245">
    <property type="entry name" value="Ser-Thr/Tyr_kinase_cat_dom"/>
</dbReference>
<dbReference type="FunFam" id="1.10.510.10:FF:000309">
    <property type="entry name" value="Leucine-rich repeat receptor-like protein kinase"/>
    <property type="match status" value="1"/>
</dbReference>
<evidence type="ECO:0000256" key="3">
    <source>
        <dbReference type="ARBA" id="ARBA00009592"/>
    </source>
</evidence>
<evidence type="ECO:0000256" key="11">
    <source>
        <dbReference type="ARBA" id="ARBA00022737"/>
    </source>
</evidence>
<dbReference type="InterPro" id="IPR011009">
    <property type="entry name" value="Kinase-like_dom_sf"/>
</dbReference>
<evidence type="ECO:0000256" key="9">
    <source>
        <dbReference type="ARBA" id="ARBA00022692"/>
    </source>
</evidence>
<dbReference type="PANTHER" id="PTHR48005">
    <property type="entry name" value="LEUCINE RICH REPEAT KINASE 2"/>
    <property type="match status" value="1"/>
</dbReference>
<keyword evidence="6" id="KW-0723">Serine/threonine-protein kinase</keyword>
<dbReference type="EC" id="2.7.11.1" evidence="4"/>
<dbReference type="InterPro" id="IPR017441">
    <property type="entry name" value="Protein_kinase_ATP_BS"/>
</dbReference>
<evidence type="ECO:0000256" key="7">
    <source>
        <dbReference type="ARBA" id="ARBA00022614"/>
    </source>
</evidence>